<name>A0A174FMS5_9FIRM</name>
<dbReference type="RefSeq" id="WP_055159488.1">
    <property type="nucleotide sequence ID" value="NZ_CYZO01000064.1"/>
</dbReference>
<gene>
    <name evidence="1" type="ORF">ERS852456_02712</name>
</gene>
<organism evidence="1 2">
    <name type="scientific">[Ruminococcus] torques</name>
    <dbReference type="NCBI Taxonomy" id="33039"/>
    <lineage>
        <taxon>Bacteria</taxon>
        <taxon>Bacillati</taxon>
        <taxon>Bacillota</taxon>
        <taxon>Clostridia</taxon>
        <taxon>Lachnospirales</taxon>
        <taxon>Lachnospiraceae</taxon>
        <taxon>Mediterraneibacter</taxon>
    </lineage>
</organism>
<accession>A0A174FMS5</accession>
<sequence length="397" mass="45009">MERVEAALNGSAQNLPEIGENRYQGKLNAPATKAKEVVYPVMITATGDNGGVTEETRDLIVRNADLFPLEFTIARKNGEELGFLDQSVAIDMDLGDTDDFEICLPQEEWTKERYWYGNRIFVPRTEYGGILNSLEVMTKTQEIVWCGTTWRGLLKRKIIEPPEGKDHLTVSGDLNDILRDLIKDRFDGLFFVPEEKAGITVTGWQIDRYVTLYDAVDKMLSAQGYRLQISYVEPENLDYGYVSVRAVQIKNYSETLEYSQDGEVQFTVKDYRGGVNHLICAGKGQNEERIILHLYVQKDGSIGKTPYYTGLEENEAVYEFSSADKEKLEEDGAKRLKELQNYKSIDVNVEGIDLEIGDIVGGYEEITGTRLRKPIVRKIIKTKNGKTTTEYKVKGDD</sequence>
<reference evidence="1 2" key="1">
    <citation type="submission" date="2015-09" db="EMBL/GenBank/DDBJ databases">
        <authorList>
            <consortium name="Pathogen Informatics"/>
        </authorList>
    </citation>
    <scope>NUCLEOTIDE SEQUENCE [LARGE SCALE GENOMIC DNA]</scope>
    <source>
        <strain evidence="1 2">2789STDY5834841</strain>
    </source>
</reference>
<evidence type="ECO:0000313" key="1">
    <source>
        <dbReference type="EMBL" id="CUO49445.1"/>
    </source>
</evidence>
<dbReference type="AlphaFoldDB" id="A0A174FMS5"/>
<dbReference type="Proteomes" id="UP000095787">
    <property type="component" value="Unassembled WGS sequence"/>
</dbReference>
<proteinExistence type="predicted"/>
<protein>
    <submittedName>
        <fullName evidence="1">Uncharacterized protein</fullName>
    </submittedName>
</protein>
<evidence type="ECO:0000313" key="2">
    <source>
        <dbReference type="Proteomes" id="UP000095787"/>
    </source>
</evidence>
<dbReference type="EMBL" id="CYZO01000064">
    <property type="protein sequence ID" value="CUO49445.1"/>
    <property type="molecule type" value="Genomic_DNA"/>
</dbReference>